<name>M6ZPK3_LEPIR</name>
<accession>M6ZPK3</accession>
<evidence type="ECO:0000313" key="2">
    <source>
        <dbReference type="Proteomes" id="UP000012117"/>
    </source>
</evidence>
<dbReference type="EMBL" id="AKWN02000383">
    <property type="protein sequence ID" value="EMP06132.1"/>
    <property type="molecule type" value="Genomic_DNA"/>
</dbReference>
<comment type="caution">
    <text evidence="1">The sequence shown here is derived from an EMBL/GenBank/DDBJ whole genome shotgun (WGS) entry which is preliminary data.</text>
</comment>
<dbReference type="AlphaFoldDB" id="M6ZPK3"/>
<protein>
    <submittedName>
        <fullName evidence="1">Uncharacterized protein</fullName>
    </submittedName>
</protein>
<sequence length="44" mass="5217">MFQILLKSKNKTNVYLLFEYNSYSNNSIELIKINLFVFLIKTNG</sequence>
<organism evidence="1 2">
    <name type="scientific">Leptospira interrogans serovar Pyrogenes str. 200701872</name>
    <dbReference type="NCBI Taxonomy" id="1193029"/>
    <lineage>
        <taxon>Bacteria</taxon>
        <taxon>Pseudomonadati</taxon>
        <taxon>Spirochaetota</taxon>
        <taxon>Spirochaetia</taxon>
        <taxon>Leptospirales</taxon>
        <taxon>Leptospiraceae</taxon>
        <taxon>Leptospira</taxon>
    </lineage>
</organism>
<dbReference type="Proteomes" id="UP000012117">
    <property type="component" value="Unassembled WGS sequence"/>
</dbReference>
<proteinExistence type="predicted"/>
<gene>
    <name evidence="1" type="ORF">LEP1GSC124_0769</name>
</gene>
<dbReference type="BioCyc" id="LINT1193029:G11R4-4792-MONOMER"/>
<reference evidence="1 2" key="1">
    <citation type="submission" date="2013-01" db="EMBL/GenBank/DDBJ databases">
        <authorList>
            <person name="Harkins D.M."/>
            <person name="Durkin A.S."/>
            <person name="Brinkac L.M."/>
            <person name="Haft D.H."/>
            <person name="Selengut J.D."/>
            <person name="Sanka R."/>
            <person name="DePew J."/>
            <person name="Purushe J."/>
            <person name="Picardeau M."/>
            <person name="Werts C."/>
            <person name="Goarant C."/>
            <person name="Vinetz J.M."/>
            <person name="Sutton G.G."/>
            <person name="Nierman W.C."/>
            <person name="Fouts D.E."/>
        </authorList>
    </citation>
    <scope>NUCLEOTIDE SEQUENCE [LARGE SCALE GENOMIC DNA]</scope>
    <source>
        <strain evidence="1 2">200701872</strain>
    </source>
</reference>
<evidence type="ECO:0000313" key="1">
    <source>
        <dbReference type="EMBL" id="EMP06132.1"/>
    </source>
</evidence>